<dbReference type="PANTHER" id="PTHR37976">
    <property type="entry name" value="PROTEIN CBG16927"/>
    <property type="match status" value="1"/>
</dbReference>
<dbReference type="AlphaFoldDB" id="A0A085LSM6"/>
<accession>A0A085LSM6</accession>
<dbReference type="InterPro" id="IPR036846">
    <property type="entry name" value="GM2-AP_sf"/>
</dbReference>
<dbReference type="Proteomes" id="UP000030758">
    <property type="component" value="Unassembled WGS sequence"/>
</dbReference>
<evidence type="ECO:0000313" key="3">
    <source>
        <dbReference type="EMBL" id="KFD65724.1"/>
    </source>
</evidence>
<name>A0A085LSM6_9BILA</name>
<feature type="non-terminal residue" evidence="2">
    <location>
        <position position="307"/>
    </location>
</feature>
<keyword evidence="4" id="KW-1185">Reference proteome</keyword>
<evidence type="ECO:0000313" key="4">
    <source>
        <dbReference type="Proteomes" id="UP000030764"/>
    </source>
</evidence>
<proteinExistence type="predicted"/>
<dbReference type="EMBL" id="KL367533">
    <property type="protein sequence ID" value="KFD65724.1"/>
    <property type="molecule type" value="Genomic_DNA"/>
</dbReference>
<reference evidence="2 4" key="1">
    <citation type="journal article" date="2014" name="Nat. Genet.">
        <title>Genome and transcriptome of the porcine whipworm Trichuris suis.</title>
        <authorList>
            <person name="Jex A.R."/>
            <person name="Nejsum P."/>
            <person name="Schwarz E.M."/>
            <person name="Hu L."/>
            <person name="Young N.D."/>
            <person name="Hall R.S."/>
            <person name="Korhonen P.K."/>
            <person name="Liao S."/>
            <person name="Thamsborg S."/>
            <person name="Xia J."/>
            <person name="Xu P."/>
            <person name="Wang S."/>
            <person name="Scheerlinck J.P."/>
            <person name="Hofmann A."/>
            <person name="Sternberg P.W."/>
            <person name="Wang J."/>
            <person name="Gasser R.B."/>
        </authorList>
    </citation>
    <scope>NUCLEOTIDE SEQUENCE [LARGE SCALE GENOMIC DNA]</scope>
    <source>
        <strain evidence="3">DCEP-RM93F</strain>
        <strain evidence="2">DCEP-RM93M</strain>
    </source>
</reference>
<organism evidence="2 4">
    <name type="scientific">Trichuris suis</name>
    <name type="common">pig whipworm</name>
    <dbReference type="NCBI Taxonomy" id="68888"/>
    <lineage>
        <taxon>Eukaryota</taxon>
        <taxon>Metazoa</taxon>
        <taxon>Ecdysozoa</taxon>
        <taxon>Nematoda</taxon>
        <taxon>Enoplea</taxon>
        <taxon>Dorylaimia</taxon>
        <taxon>Trichinellida</taxon>
        <taxon>Trichuridae</taxon>
        <taxon>Trichuris</taxon>
    </lineage>
</organism>
<dbReference type="SUPFAM" id="SSF63707">
    <property type="entry name" value="Ganglioside M2 (gm2) activator"/>
    <property type="match status" value="1"/>
</dbReference>
<evidence type="ECO:0000313" key="2">
    <source>
        <dbReference type="EMBL" id="KFD47972.1"/>
    </source>
</evidence>
<keyword evidence="1" id="KW-0732">Signal</keyword>
<feature type="non-terminal residue" evidence="2">
    <location>
        <position position="1"/>
    </location>
</feature>
<evidence type="ECO:0000256" key="1">
    <source>
        <dbReference type="ARBA" id="ARBA00022729"/>
    </source>
</evidence>
<dbReference type="Proteomes" id="UP000030764">
    <property type="component" value="Unassembled WGS sequence"/>
</dbReference>
<dbReference type="EMBL" id="KL363308">
    <property type="protein sequence ID" value="KFD47972.1"/>
    <property type="molecule type" value="Genomic_DNA"/>
</dbReference>
<gene>
    <name evidence="2" type="ORF">M513_11149</name>
    <name evidence="3" type="ORF">M514_11149</name>
</gene>
<sequence>LVYAAPVLIWNGWALNCSSSTAELISPTFGDHSFNKRSYFYQLPSSTYVRVPIAYQRRTKRQMYIRRKNEPFALMEAATFLLVATLINGRTTIALQKFGGHRRLAIELLSHKPCIKGKWDEHIRFPSSRNAELTPDPDKEFGCYRIRGEVEVFKPVRNEIQIYVRSQLGTRGSPEKCTNFDPRTKCGGTGSCVYCGLCDQSEAAKQLFSLQVDGQLFDCQRGVEQGTYNNIEWRFCTPTLDEFLENADIDPDFWEKHGNKGQIIFQTIQIHNISLNTLPPAKLHRVLRTGEGMIACHKLVVNYLQDA</sequence>
<dbReference type="PANTHER" id="PTHR37976:SF2">
    <property type="entry name" value="PROTEIN CBG16925"/>
    <property type="match status" value="1"/>
</dbReference>
<protein>
    <submittedName>
        <fullName evidence="2">Uncharacterized protein</fullName>
    </submittedName>
</protein>